<dbReference type="GO" id="GO:0016787">
    <property type="term" value="F:hydrolase activity"/>
    <property type="evidence" value="ECO:0007669"/>
    <property type="project" value="UniProtKB-KW"/>
</dbReference>
<comment type="caution">
    <text evidence="3">The sequence shown here is derived from an EMBL/GenBank/DDBJ whole genome shotgun (WGS) entry which is preliminary data.</text>
</comment>
<evidence type="ECO:0000256" key="1">
    <source>
        <dbReference type="SAM" id="MobiDB-lite"/>
    </source>
</evidence>
<feature type="compositionally biased region" description="Polar residues" evidence="1">
    <location>
        <begin position="1"/>
        <end position="11"/>
    </location>
</feature>
<dbReference type="Proteomes" id="UP000315454">
    <property type="component" value="Unassembled WGS sequence"/>
</dbReference>
<dbReference type="SUPFAM" id="SSF53474">
    <property type="entry name" value="alpha/beta-Hydrolases"/>
    <property type="match status" value="1"/>
</dbReference>
<accession>A0A524RTU0</accession>
<evidence type="ECO:0000313" key="4">
    <source>
        <dbReference type="Proteomes" id="UP000315454"/>
    </source>
</evidence>
<organism evidence="3 4">
    <name type="scientific">Aphanocapsa feldmannii 277cI</name>
    <dbReference type="NCBI Taxonomy" id="2507554"/>
    <lineage>
        <taxon>Bacteria</taxon>
        <taxon>Bacillati</taxon>
        <taxon>Cyanobacteriota</taxon>
        <taxon>Cyanophyceae</taxon>
        <taxon>Oscillatoriophycideae</taxon>
        <taxon>Chroococcales</taxon>
        <taxon>Microcystaceae</taxon>
        <taxon>Aphanocapsa</taxon>
    </lineage>
</organism>
<evidence type="ECO:0000313" key="3">
    <source>
        <dbReference type="EMBL" id="TGH20522.1"/>
    </source>
</evidence>
<name>A0A524RTU0_9CHRO</name>
<sequence length="351" mass="38046">MPARSSANPGQRTACRSPLTLPTSPPRSRALLGTCLATLLCSAVWSRSLAAEHFVLRFNDLELSVTLEELRQWSENPASEQDLDIWFQLVAPGDRDSLARVLRRGIDLRQGIVPAWLDSWIGRQLVTQLGSFITTDAGPGGPALLAALRKGVEQGKASPVELAGLVPSLELRIDANALLKQAKLFRASLEQQKVLLRRVRELPLPARYVGEVPGETAPSANGVTALSLATPLPQRDLQLSLPHRQEPLDISLIVPDRAPTMRRHWVLITTGLGSSRSQLRWLADALALQGWPAMVLQHPGSDEAAITAALRGESGPPEADNLQLRLTDLSRVIARARAGQLLGAAELQGRD</sequence>
<dbReference type="InterPro" id="IPR029058">
    <property type="entry name" value="AB_hydrolase_fold"/>
</dbReference>
<dbReference type="InterPro" id="IPR010802">
    <property type="entry name" value="DUF1400"/>
</dbReference>
<feature type="non-terminal residue" evidence="3">
    <location>
        <position position="351"/>
    </location>
</feature>
<proteinExistence type="predicted"/>
<dbReference type="Gene3D" id="3.40.50.1820">
    <property type="entry name" value="alpha/beta hydrolase"/>
    <property type="match status" value="1"/>
</dbReference>
<dbReference type="Pfam" id="PF07176">
    <property type="entry name" value="DUF1400"/>
    <property type="match status" value="1"/>
</dbReference>
<keyword evidence="3" id="KW-0378">Hydrolase</keyword>
<evidence type="ECO:0000259" key="2">
    <source>
        <dbReference type="Pfam" id="PF07176"/>
    </source>
</evidence>
<feature type="domain" description="DUF1400" evidence="2">
    <location>
        <begin position="50"/>
        <end position="162"/>
    </location>
</feature>
<gene>
    <name evidence="3" type="ORF">ERJ68_06755</name>
</gene>
<dbReference type="EMBL" id="SRMN01000104">
    <property type="protein sequence ID" value="TGH20522.1"/>
    <property type="molecule type" value="Genomic_DNA"/>
</dbReference>
<reference evidence="3 4" key="1">
    <citation type="journal article" date="2019" name="mSystems">
        <title>Life at home and on the roam: Genomic adaptions reflect the dual lifestyle of an intracellular, facultative symbiont.</title>
        <authorList>
            <person name="Burgsdorf I."/>
        </authorList>
    </citation>
    <scope>NUCLEOTIDE SEQUENCE [LARGE SCALE GENOMIC DNA]</scope>
    <source>
        <strain evidence="3">277cI</strain>
    </source>
</reference>
<feature type="region of interest" description="Disordered" evidence="1">
    <location>
        <begin position="1"/>
        <end position="22"/>
    </location>
</feature>
<protein>
    <submittedName>
        <fullName evidence="3">Alpha/beta hydrolase</fullName>
    </submittedName>
</protein>
<dbReference type="AlphaFoldDB" id="A0A524RTU0"/>